<keyword evidence="5" id="KW-0963">Cytoplasm</keyword>
<dbReference type="EMBL" id="CAUYUJ010016749">
    <property type="protein sequence ID" value="CAK0868461.1"/>
    <property type="molecule type" value="Genomic_DNA"/>
</dbReference>
<dbReference type="SUPFAM" id="SSF47473">
    <property type="entry name" value="EF-hand"/>
    <property type="match status" value="1"/>
</dbReference>
<feature type="domain" description="EF-hand" evidence="7">
    <location>
        <begin position="426"/>
        <end position="461"/>
    </location>
</feature>
<keyword evidence="5" id="KW-0206">Cytoskeleton</keyword>
<dbReference type="Pfam" id="PF13499">
    <property type="entry name" value="EF-hand_7"/>
    <property type="match status" value="2"/>
</dbReference>
<feature type="region of interest" description="Disordered" evidence="6">
    <location>
        <begin position="166"/>
        <end position="259"/>
    </location>
</feature>
<dbReference type="Proteomes" id="UP001189429">
    <property type="component" value="Unassembled WGS sequence"/>
</dbReference>
<comment type="similarity">
    <text evidence="2">Belongs to the centrin family.</text>
</comment>
<keyword evidence="3" id="KW-0677">Repeat</keyword>
<evidence type="ECO:0000256" key="5">
    <source>
        <dbReference type="ARBA" id="ARBA00023212"/>
    </source>
</evidence>
<gene>
    <name evidence="8" type="ORF">PCOR1329_LOCUS55118</name>
</gene>
<feature type="domain" description="EF-hand" evidence="7">
    <location>
        <begin position="390"/>
        <end position="425"/>
    </location>
</feature>
<evidence type="ECO:0000256" key="4">
    <source>
        <dbReference type="ARBA" id="ARBA00022837"/>
    </source>
</evidence>
<dbReference type="InterPro" id="IPR011992">
    <property type="entry name" value="EF-hand-dom_pair"/>
</dbReference>
<dbReference type="PROSITE" id="PS00018">
    <property type="entry name" value="EF_HAND_1"/>
    <property type="match status" value="2"/>
</dbReference>
<dbReference type="InterPro" id="IPR002048">
    <property type="entry name" value="EF_hand_dom"/>
</dbReference>
<keyword evidence="4" id="KW-0106">Calcium</keyword>
<feature type="compositionally biased region" description="Low complexity" evidence="6">
    <location>
        <begin position="183"/>
        <end position="215"/>
    </location>
</feature>
<evidence type="ECO:0000313" key="8">
    <source>
        <dbReference type="EMBL" id="CAK0868461.1"/>
    </source>
</evidence>
<proteinExistence type="inferred from homology"/>
<accession>A0ABN9V6F0</accession>
<comment type="subcellular location">
    <subcellularLocation>
        <location evidence="1">Cytoplasm</location>
        <location evidence="1">Cytoskeleton</location>
    </subcellularLocation>
</comment>
<comment type="caution">
    <text evidence="8">The sequence shown here is derived from an EMBL/GenBank/DDBJ whole genome shotgun (WGS) entry which is preliminary data.</text>
</comment>
<dbReference type="PANTHER" id="PTHR23048">
    <property type="entry name" value="MYOSIN LIGHT CHAIN 1, 3"/>
    <property type="match status" value="1"/>
</dbReference>
<feature type="domain" description="EF-hand" evidence="7">
    <location>
        <begin position="353"/>
        <end position="388"/>
    </location>
</feature>
<name>A0ABN9V6F0_9DINO</name>
<dbReference type="SMART" id="SM00054">
    <property type="entry name" value="EFh"/>
    <property type="match status" value="4"/>
</dbReference>
<evidence type="ECO:0000313" key="9">
    <source>
        <dbReference type="Proteomes" id="UP001189429"/>
    </source>
</evidence>
<feature type="compositionally biased region" description="Basic residues" evidence="6">
    <location>
        <begin position="7"/>
        <end position="27"/>
    </location>
</feature>
<feature type="domain" description="EF-hand" evidence="7">
    <location>
        <begin position="317"/>
        <end position="352"/>
    </location>
</feature>
<feature type="region of interest" description="Disordered" evidence="6">
    <location>
        <begin position="1"/>
        <end position="27"/>
    </location>
</feature>
<organism evidence="8 9">
    <name type="scientific">Prorocentrum cordatum</name>
    <dbReference type="NCBI Taxonomy" id="2364126"/>
    <lineage>
        <taxon>Eukaryota</taxon>
        <taxon>Sar</taxon>
        <taxon>Alveolata</taxon>
        <taxon>Dinophyceae</taxon>
        <taxon>Prorocentrales</taxon>
        <taxon>Prorocentraceae</taxon>
        <taxon>Prorocentrum</taxon>
    </lineage>
</organism>
<evidence type="ECO:0000256" key="6">
    <source>
        <dbReference type="SAM" id="MobiDB-lite"/>
    </source>
</evidence>
<protein>
    <recommendedName>
        <fullName evidence="7">EF-hand domain-containing protein</fullName>
    </recommendedName>
</protein>
<dbReference type="PANTHER" id="PTHR23048:SF59">
    <property type="entry name" value="EF-HAND SUPERFAMILY PROTEIN"/>
    <property type="match status" value="1"/>
</dbReference>
<dbReference type="InterPro" id="IPR050230">
    <property type="entry name" value="CALM/Myosin/TropC-like"/>
</dbReference>
<evidence type="ECO:0000256" key="1">
    <source>
        <dbReference type="ARBA" id="ARBA00004245"/>
    </source>
</evidence>
<keyword evidence="9" id="KW-1185">Reference proteome</keyword>
<dbReference type="Gene3D" id="1.10.238.10">
    <property type="entry name" value="EF-hand"/>
    <property type="match status" value="2"/>
</dbReference>
<dbReference type="PROSITE" id="PS50222">
    <property type="entry name" value="EF_HAND_2"/>
    <property type="match status" value="4"/>
</dbReference>
<reference evidence="8" key="1">
    <citation type="submission" date="2023-10" db="EMBL/GenBank/DDBJ databases">
        <authorList>
            <person name="Chen Y."/>
            <person name="Shah S."/>
            <person name="Dougan E. K."/>
            <person name="Thang M."/>
            <person name="Chan C."/>
        </authorList>
    </citation>
    <scope>NUCLEOTIDE SEQUENCE [LARGE SCALE GENOMIC DNA]</scope>
</reference>
<evidence type="ECO:0000259" key="7">
    <source>
        <dbReference type="PROSITE" id="PS50222"/>
    </source>
</evidence>
<evidence type="ECO:0000256" key="3">
    <source>
        <dbReference type="ARBA" id="ARBA00022737"/>
    </source>
</evidence>
<sequence length="461" mass="50912">MEERPLVRRSRRKLVAPGPRRRMHRQRPSLTSSFLLLRLSIAVLPLLRAELPARAWSKRMMPRKCPTSCAPYGRQRTRSADPASTRLRSRTCTAPSSLLAAWAEASALSCSRLCSSSSTELCRASCPRATPKLSSTCWRSVWPSWAPSCFVPSHGVLRGRPGVLGRGPSCCRRKRHPTSSAPRGRATASSARISSSLPSAPSTGRCSSGCWSSRGVPTTRQRRSPSRGAVKLPSAEQSGPRPLRGQRGPEPRPIRGPPVLFADASLSTSFAAILAGAPPTWPVGLKYSRVAIVGNCCMALWWYRDSPHGCSRVSHEEQKQDIKEAFDLFDTDGSGEIDSKELKVAMRALGFEPKKGELQNMISDVDDDGSGTIGYEEFFKMMTHKILNRDPKGEILKAFRLFDDDETGKISFKNLERVAKELGERMTDEELQEMIDEADRDGGGGVNEEELLRIMKKTNLF</sequence>
<dbReference type="InterPro" id="IPR018247">
    <property type="entry name" value="EF_Hand_1_Ca_BS"/>
</dbReference>
<dbReference type="CDD" id="cd00051">
    <property type="entry name" value="EFh"/>
    <property type="match status" value="2"/>
</dbReference>
<evidence type="ECO:0000256" key="2">
    <source>
        <dbReference type="ARBA" id="ARBA00005253"/>
    </source>
</evidence>